<dbReference type="PRINTS" id="PR00943">
    <property type="entry name" value="CUATPASE"/>
</dbReference>
<evidence type="ECO:0000313" key="13">
    <source>
        <dbReference type="Proteomes" id="UP001589813"/>
    </source>
</evidence>
<dbReference type="PROSITE" id="PS00154">
    <property type="entry name" value="ATPASE_E1_E2"/>
    <property type="match status" value="1"/>
</dbReference>
<dbReference type="PROSITE" id="PS50846">
    <property type="entry name" value="HMA_2"/>
    <property type="match status" value="1"/>
</dbReference>
<feature type="transmembrane region" description="Helical" evidence="10">
    <location>
        <begin position="401"/>
        <end position="431"/>
    </location>
</feature>
<keyword evidence="9 10" id="KW-0472">Membrane</keyword>
<dbReference type="InterPro" id="IPR001757">
    <property type="entry name" value="P_typ_ATPase"/>
</dbReference>
<comment type="subcellular location">
    <subcellularLocation>
        <location evidence="10">Cell membrane</location>
    </subcellularLocation>
    <subcellularLocation>
        <location evidence="1">Endomembrane system</location>
        <topology evidence="1">Multi-pass membrane protein</topology>
    </subcellularLocation>
</comment>
<dbReference type="PROSITE" id="PS01047">
    <property type="entry name" value="HMA_1"/>
    <property type="match status" value="1"/>
</dbReference>
<dbReference type="Proteomes" id="UP001589813">
    <property type="component" value="Unassembled WGS sequence"/>
</dbReference>
<dbReference type="InterPro" id="IPR018303">
    <property type="entry name" value="ATPase_P-typ_P_site"/>
</dbReference>
<dbReference type="PRINTS" id="PR00119">
    <property type="entry name" value="CATATPASE"/>
</dbReference>
<dbReference type="InterPro" id="IPR006121">
    <property type="entry name" value="HMA_dom"/>
</dbReference>
<evidence type="ECO:0000256" key="4">
    <source>
        <dbReference type="ARBA" id="ARBA00022723"/>
    </source>
</evidence>
<feature type="transmembrane region" description="Helical" evidence="10">
    <location>
        <begin position="373"/>
        <end position="395"/>
    </location>
</feature>
<reference evidence="12 13" key="1">
    <citation type="submission" date="2024-09" db="EMBL/GenBank/DDBJ databases">
        <authorList>
            <person name="Sun Q."/>
            <person name="Mori K."/>
        </authorList>
    </citation>
    <scope>NUCLEOTIDE SEQUENCE [LARGE SCALE GENOMIC DNA]</scope>
    <source>
        <strain evidence="12 13">KCTC 23315</strain>
    </source>
</reference>
<feature type="transmembrane region" description="Helical" evidence="10">
    <location>
        <begin position="123"/>
        <end position="143"/>
    </location>
</feature>
<organism evidence="12 13">
    <name type="scientific">Rheinheimera tilapiae</name>
    <dbReference type="NCBI Taxonomy" id="875043"/>
    <lineage>
        <taxon>Bacteria</taxon>
        <taxon>Pseudomonadati</taxon>
        <taxon>Pseudomonadota</taxon>
        <taxon>Gammaproteobacteria</taxon>
        <taxon>Chromatiales</taxon>
        <taxon>Chromatiaceae</taxon>
        <taxon>Rheinheimera</taxon>
    </lineage>
</organism>
<dbReference type="NCBIfam" id="TIGR01494">
    <property type="entry name" value="ATPase_P-type"/>
    <property type="match status" value="1"/>
</dbReference>
<comment type="similarity">
    <text evidence="2 10">Belongs to the cation transport ATPase (P-type) (TC 3.A.3) family. Type IB subfamily.</text>
</comment>
<evidence type="ECO:0000256" key="3">
    <source>
        <dbReference type="ARBA" id="ARBA00022692"/>
    </source>
</evidence>
<evidence type="ECO:0000256" key="10">
    <source>
        <dbReference type="RuleBase" id="RU362081"/>
    </source>
</evidence>
<evidence type="ECO:0000259" key="11">
    <source>
        <dbReference type="PROSITE" id="PS50846"/>
    </source>
</evidence>
<dbReference type="Pfam" id="PF00403">
    <property type="entry name" value="HMA"/>
    <property type="match status" value="1"/>
</dbReference>
<dbReference type="SUPFAM" id="SSF55008">
    <property type="entry name" value="HMA, heavy metal-associated domain"/>
    <property type="match status" value="1"/>
</dbReference>
<evidence type="ECO:0000256" key="5">
    <source>
        <dbReference type="ARBA" id="ARBA00022741"/>
    </source>
</evidence>
<dbReference type="Pfam" id="PF00702">
    <property type="entry name" value="Hydrolase"/>
    <property type="match status" value="1"/>
</dbReference>
<feature type="transmembrane region" description="Helical" evidence="10">
    <location>
        <begin position="707"/>
        <end position="727"/>
    </location>
</feature>
<keyword evidence="10" id="KW-1003">Cell membrane</keyword>
<keyword evidence="13" id="KW-1185">Reference proteome</keyword>
<dbReference type="InterPro" id="IPR036163">
    <property type="entry name" value="HMA_dom_sf"/>
</dbReference>
<dbReference type="SFLD" id="SFLDF00027">
    <property type="entry name" value="p-type_atpase"/>
    <property type="match status" value="1"/>
</dbReference>
<feature type="transmembrane region" description="Helical" evidence="10">
    <location>
        <begin position="155"/>
        <end position="173"/>
    </location>
</feature>
<keyword evidence="5 10" id="KW-0547">Nucleotide-binding</keyword>
<sequence length="767" mass="81410">MDNVEYVLPVSGLRCMSCVARLEKVLHQLPDVATAQVDLMAKQMHLQLNNAEALSGVIAAVEAAGFQVVQPMVETDEPAATEKLAATPQTAASQPTTIQPAAIQTTAIPSVTRQGAAPVDEEPFWPVLLALLLSLPLLLPMLVMPFGFDWMLSPLWQWLLATPVQFWLGARFYRGAFYALKNRSGNMDLLVALGTSAAYGLSVWHWLSAPAGHSGHAELYFESAALVLSFVLLGKYLEQRAKTQTRSALQALAELQPAQARVWQGDSAGWQLLALTQVRAGMHLQVKPGERIALDGVVLSGRSQVDEALVSGESLPLLKEVGSKLRSGALNLDGVLEYQASSALHDSQLQQLIRQVEQAQLQKAPVQQWVDRIAAVFVPVVLVIALLTLLGHGFYSGDWAVAILNAVAVLVIACPCALGLATPAALVVGLGQAARHGILLKNAAVLDQASQLQLLAFDKTGTLTQGMPQISARQIFTAQAEAELFSIACALQQHSEHPLAKAFRLDASAALPVITGFQVIAGVGVAATLTSNDQRWQLGSAQLLQAAGLTLPADLQSHDGSQVFLIQLDPQPQLVAVFWLQDQIRPDSAAAVQLLQAQGYQLALLSGDNARTVAQVADALGIADYHSAMTPAAKLEYLQQAQQRGRKVAMVGDGINDAPALAQADLGIALASGTEVAAAVAGIQLLDGDLRKVAAALDIARATRRVIWQNLGWAFGFNLLAIPAAALGYLSPVIAGGAMALSSVLVVSNALRLKRWTPQLALAKGQQ</sequence>
<evidence type="ECO:0000256" key="7">
    <source>
        <dbReference type="ARBA" id="ARBA00022967"/>
    </source>
</evidence>
<proteinExistence type="inferred from homology"/>
<dbReference type="Gene3D" id="3.40.50.1000">
    <property type="entry name" value="HAD superfamily/HAD-like"/>
    <property type="match status" value="1"/>
</dbReference>
<dbReference type="InterPro" id="IPR059000">
    <property type="entry name" value="ATPase_P-type_domA"/>
</dbReference>
<feature type="transmembrane region" description="Helical" evidence="10">
    <location>
        <begin position="219"/>
        <end position="237"/>
    </location>
</feature>
<feature type="transmembrane region" description="Helical" evidence="10">
    <location>
        <begin position="733"/>
        <end position="751"/>
    </location>
</feature>
<evidence type="ECO:0000256" key="8">
    <source>
        <dbReference type="ARBA" id="ARBA00022989"/>
    </source>
</evidence>
<dbReference type="CDD" id="cd00371">
    <property type="entry name" value="HMA"/>
    <property type="match status" value="1"/>
</dbReference>
<evidence type="ECO:0000256" key="9">
    <source>
        <dbReference type="ARBA" id="ARBA00023136"/>
    </source>
</evidence>
<dbReference type="InterPro" id="IPR017969">
    <property type="entry name" value="Heavy-metal-associated_CS"/>
</dbReference>
<gene>
    <name evidence="12" type="ORF">ACFFJP_00405</name>
</gene>
<feature type="domain" description="HMA" evidence="11">
    <location>
        <begin position="4"/>
        <end position="69"/>
    </location>
</feature>
<dbReference type="PANTHER" id="PTHR43520:SF8">
    <property type="entry name" value="P-TYPE CU(+) TRANSPORTER"/>
    <property type="match status" value="1"/>
</dbReference>
<dbReference type="InterPro" id="IPR036412">
    <property type="entry name" value="HAD-like_sf"/>
</dbReference>
<dbReference type="InterPro" id="IPR027256">
    <property type="entry name" value="P-typ_ATPase_IB"/>
</dbReference>
<evidence type="ECO:0000256" key="6">
    <source>
        <dbReference type="ARBA" id="ARBA00022840"/>
    </source>
</evidence>
<dbReference type="EMBL" id="JBHLXP010000001">
    <property type="protein sequence ID" value="MFC0046743.1"/>
    <property type="molecule type" value="Genomic_DNA"/>
</dbReference>
<dbReference type="InterPro" id="IPR023214">
    <property type="entry name" value="HAD_sf"/>
</dbReference>
<dbReference type="SUPFAM" id="SSF81665">
    <property type="entry name" value="Calcium ATPase, transmembrane domain M"/>
    <property type="match status" value="1"/>
</dbReference>
<keyword evidence="3 10" id="KW-0812">Transmembrane</keyword>
<evidence type="ECO:0000256" key="1">
    <source>
        <dbReference type="ARBA" id="ARBA00004127"/>
    </source>
</evidence>
<keyword evidence="6 10" id="KW-0067">ATP-binding</keyword>
<evidence type="ECO:0000256" key="2">
    <source>
        <dbReference type="ARBA" id="ARBA00006024"/>
    </source>
</evidence>
<keyword evidence="8 10" id="KW-1133">Transmembrane helix</keyword>
<dbReference type="Gene3D" id="2.70.150.10">
    <property type="entry name" value="Calcium-transporting ATPase, cytoplasmic transduction domain A"/>
    <property type="match status" value="1"/>
</dbReference>
<dbReference type="Pfam" id="PF00122">
    <property type="entry name" value="E1-E2_ATPase"/>
    <property type="match status" value="1"/>
</dbReference>
<evidence type="ECO:0000313" key="12">
    <source>
        <dbReference type="EMBL" id="MFC0046743.1"/>
    </source>
</evidence>
<accession>A0ABV6B7A1</accession>
<dbReference type="SFLD" id="SFLDG00002">
    <property type="entry name" value="C1.7:_P-type_atpase_like"/>
    <property type="match status" value="1"/>
</dbReference>
<dbReference type="NCBIfam" id="TIGR01511">
    <property type="entry name" value="ATPase-IB1_Cu"/>
    <property type="match status" value="1"/>
</dbReference>
<name>A0ABV6B7A1_9GAMM</name>
<comment type="caution">
    <text evidence="12">The sequence shown here is derived from an EMBL/GenBank/DDBJ whole genome shotgun (WGS) entry which is preliminary data.</text>
</comment>
<dbReference type="RefSeq" id="WP_377239309.1">
    <property type="nucleotide sequence ID" value="NZ_JBHLXP010000001.1"/>
</dbReference>
<dbReference type="InterPro" id="IPR023299">
    <property type="entry name" value="ATPase_P-typ_cyto_dom_N"/>
</dbReference>
<dbReference type="CDD" id="cd02094">
    <property type="entry name" value="P-type_ATPase_Cu-like"/>
    <property type="match status" value="1"/>
</dbReference>
<dbReference type="SUPFAM" id="SSF56784">
    <property type="entry name" value="HAD-like"/>
    <property type="match status" value="1"/>
</dbReference>
<dbReference type="NCBIfam" id="TIGR01525">
    <property type="entry name" value="ATPase-IB_hvy"/>
    <property type="match status" value="1"/>
</dbReference>
<dbReference type="SUPFAM" id="SSF81653">
    <property type="entry name" value="Calcium ATPase, transduction domain A"/>
    <property type="match status" value="1"/>
</dbReference>
<dbReference type="Gene3D" id="3.30.70.100">
    <property type="match status" value="1"/>
</dbReference>
<protein>
    <submittedName>
        <fullName evidence="12">Heavy metal translocating P-type ATPase</fullName>
    </submittedName>
</protein>
<dbReference type="InterPro" id="IPR023298">
    <property type="entry name" value="ATPase_P-typ_TM_dom_sf"/>
</dbReference>
<feature type="transmembrane region" description="Helical" evidence="10">
    <location>
        <begin position="185"/>
        <end position="207"/>
    </location>
</feature>
<keyword evidence="4 10" id="KW-0479">Metal-binding</keyword>
<dbReference type="SFLD" id="SFLDS00003">
    <property type="entry name" value="Haloacid_Dehalogenase"/>
    <property type="match status" value="1"/>
</dbReference>
<dbReference type="InterPro" id="IPR008250">
    <property type="entry name" value="ATPase_P-typ_transduc_dom_A_sf"/>
</dbReference>
<dbReference type="PANTHER" id="PTHR43520">
    <property type="entry name" value="ATP7, ISOFORM B"/>
    <property type="match status" value="1"/>
</dbReference>
<dbReference type="Gene3D" id="3.40.1110.10">
    <property type="entry name" value="Calcium-transporting ATPase, cytoplasmic domain N"/>
    <property type="match status" value="1"/>
</dbReference>
<keyword evidence="7" id="KW-1278">Translocase</keyword>
<dbReference type="InterPro" id="IPR044492">
    <property type="entry name" value="P_typ_ATPase_HD_dom"/>
</dbReference>